<keyword evidence="3" id="KW-1185">Reference proteome</keyword>
<gene>
    <name evidence="2" type="ORF">GCM10009849_30350</name>
</gene>
<dbReference type="InterPro" id="IPR002925">
    <property type="entry name" value="Dienelactn_hydro"/>
</dbReference>
<sequence length="276" mass="28961">MRDWQNLPGPGPSSRRYPDAVSTELITIPAPDGTAEAIVARPSSGEGLFPGVILYMDAFGLRPRIEEMAQRIADWGYVVLAPNVFYREGAAAELAPQTDMTTPEGREAAGKAAFPRVRGLTASKALPDIDAWVAALRGLPGAAPGPIGTTGYCMGARLAVRTAAAHPEAVAACGGFHGGGLATDEADSPHLGLRQARARFVFGHADHDRSMGPEAVARLDAALAEAGLTASNVIYSGAAHGYTMADTSAYNEEAAERHFRELRELLDTTLKGPADL</sequence>
<dbReference type="PANTHER" id="PTHR46623">
    <property type="entry name" value="CARBOXYMETHYLENEBUTENOLIDASE-RELATED"/>
    <property type="match status" value="1"/>
</dbReference>
<dbReference type="Proteomes" id="UP001500432">
    <property type="component" value="Unassembled WGS sequence"/>
</dbReference>
<keyword evidence="2" id="KW-0378">Hydrolase</keyword>
<dbReference type="EMBL" id="BAAAQW010000010">
    <property type="protein sequence ID" value="GAA2202336.1"/>
    <property type="molecule type" value="Genomic_DNA"/>
</dbReference>
<evidence type="ECO:0000259" key="1">
    <source>
        <dbReference type="Pfam" id="PF01738"/>
    </source>
</evidence>
<dbReference type="Gene3D" id="3.40.50.1820">
    <property type="entry name" value="alpha/beta hydrolase"/>
    <property type="match status" value="1"/>
</dbReference>
<organism evidence="2 3">
    <name type="scientific">Sinomonas flava</name>
    <dbReference type="NCBI Taxonomy" id="496857"/>
    <lineage>
        <taxon>Bacteria</taxon>
        <taxon>Bacillati</taxon>
        <taxon>Actinomycetota</taxon>
        <taxon>Actinomycetes</taxon>
        <taxon>Micrococcales</taxon>
        <taxon>Micrococcaceae</taxon>
        <taxon>Sinomonas</taxon>
    </lineage>
</organism>
<evidence type="ECO:0000313" key="3">
    <source>
        <dbReference type="Proteomes" id="UP001500432"/>
    </source>
</evidence>
<protein>
    <submittedName>
        <fullName evidence="2">Dienelactone hydrolase family protein</fullName>
    </submittedName>
</protein>
<evidence type="ECO:0000313" key="2">
    <source>
        <dbReference type="EMBL" id="GAA2202336.1"/>
    </source>
</evidence>
<dbReference type="GO" id="GO:0016787">
    <property type="term" value="F:hydrolase activity"/>
    <property type="evidence" value="ECO:0007669"/>
    <property type="project" value="UniProtKB-KW"/>
</dbReference>
<dbReference type="SUPFAM" id="SSF53474">
    <property type="entry name" value="alpha/beta-Hydrolases"/>
    <property type="match status" value="1"/>
</dbReference>
<feature type="domain" description="Dienelactone hydrolase" evidence="1">
    <location>
        <begin position="37"/>
        <end position="268"/>
    </location>
</feature>
<dbReference type="InterPro" id="IPR051049">
    <property type="entry name" value="Dienelactone_hydrolase-like"/>
</dbReference>
<dbReference type="PANTHER" id="PTHR46623:SF10">
    <property type="entry name" value="CARBOXYMETHYLENEBUTENOLIDASE HOMOLOG"/>
    <property type="match status" value="1"/>
</dbReference>
<reference evidence="2 3" key="1">
    <citation type="journal article" date="2019" name="Int. J. Syst. Evol. Microbiol.">
        <title>The Global Catalogue of Microorganisms (GCM) 10K type strain sequencing project: providing services to taxonomists for standard genome sequencing and annotation.</title>
        <authorList>
            <consortium name="The Broad Institute Genomics Platform"/>
            <consortium name="The Broad Institute Genome Sequencing Center for Infectious Disease"/>
            <person name="Wu L."/>
            <person name="Ma J."/>
        </authorList>
    </citation>
    <scope>NUCLEOTIDE SEQUENCE [LARGE SCALE GENOMIC DNA]</scope>
    <source>
        <strain evidence="2 3">JCM 16034</strain>
    </source>
</reference>
<accession>A0ABN3BZM4</accession>
<proteinExistence type="predicted"/>
<name>A0ABN3BZM4_9MICC</name>
<comment type="caution">
    <text evidence="2">The sequence shown here is derived from an EMBL/GenBank/DDBJ whole genome shotgun (WGS) entry which is preliminary data.</text>
</comment>
<dbReference type="Pfam" id="PF01738">
    <property type="entry name" value="DLH"/>
    <property type="match status" value="1"/>
</dbReference>
<dbReference type="InterPro" id="IPR029058">
    <property type="entry name" value="AB_hydrolase_fold"/>
</dbReference>